<sequence length="423" mass="45000">MAILQQGQGLIGIGLILLIAWGVSENRRAMPGWRWIAGALIMQLAIALAFIRVPLVWRAVEAINSGVSAIEQATLAGSSYMFGYLGGAELPFVLKPGVSPPMIIAFQVLPLIIVFSALTALFWHWGVLRWLVNGLSWVLRRTLGVTGVVGLNAGANIFLGVVEAPLIVRSWCATMSRSELFAVMVLSMANISGALLVLYATTLAPILPNAVGHMIVASFLSLPAAILIARMMVPESEGERDSAAAEPEVHYEDTMDAILRGTTEGVQLVLAVIGTIIVIFALVNLADQILANLPRVDGGPITLRRLFGWFFAPFMWAIGVPWREAVPAGALMGTKTILNEYVAYLQFSQVPAGTFTPRTELIVTYALCSVANLASVGLLVTTIGTLAPGRRREAAQLGMKSWLAGNLASGMCGAVIGLVTLAG</sequence>
<gene>
    <name evidence="11" type="ORF">HHL27_18320</name>
</gene>
<dbReference type="InterPro" id="IPR011642">
    <property type="entry name" value="Gate_dom"/>
</dbReference>
<feature type="transmembrane region" description="Helical" evidence="7">
    <location>
        <begin position="143"/>
        <end position="168"/>
    </location>
</feature>
<reference evidence="11 12" key="1">
    <citation type="submission" date="2020-04" db="EMBL/GenBank/DDBJ databases">
        <title>Novosphingobium sp. TW-4 isolated from soil.</title>
        <authorList>
            <person name="Dahal R.H."/>
            <person name="Chaudhary D.K."/>
        </authorList>
    </citation>
    <scope>NUCLEOTIDE SEQUENCE [LARGE SCALE GENOMIC DNA]</scope>
    <source>
        <strain evidence="11 12">TW-4</strain>
    </source>
</reference>
<evidence type="ECO:0000256" key="2">
    <source>
        <dbReference type="ARBA" id="ARBA00009033"/>
    </source>
</evidence>
<proteinExistence type="inferred from homology"/>
<evidence type="ECO:0000313" key="12">
    <source>
        <dbReference type="Proteomes" id="UP000583556"/>
    </source>
</evidence>
<dbReference type="AlphaFoldDB" id="A0A7Y0GBY3"/>
<comment type="similarity">
    <text evidence="2">Belongs to the concentrative nucleoside transporter (CNT) (TC 2.A.41) family.</text>
</comment>
<dbReference type="InterPro" id="IPR002668">
    <property type="entry name" value="CNT_N_dom"/>
</dbReference>
<dbReference type="InterPro" id="IPR008276">
    <property type="entry name" value="C_nuclsd_transpt"/>
</dbReference>
<protein>
    <submittedName>
        <fullName evidence="11">Nucleoside:proton symporter</fullName>
    </submittedName>
</protein>
<comment type="caution">
    <text evidence="11">The sequence shown here is derived from an EMBL/GenBank/DDBJ whole genome shotgun (WGS) entry which is preliminary data.</text>
</comment>
<evidence type="ECO:0000313" key="11">
    <source>
        <dbReference type="EMBL" id="NML95633.1"/>
    </source>
</evidence>
<evidence type="ECO:0000256" key="4">
    <source>
        <dbReference type="ARBA" id="ARBA00022692"/>
    </source>
</evidence>
<feature type="transmembrane region" description="Helical" evidence="7">
    <location>
        <begin position="306"/>
        <end position="322"/>
    </location>
</feature>
<evidence type="ECO:0000256" key="6">
    <source>
        <dbReference type="ARBA" id="ARBA00023136"/>
    </source>
</evidence>
<feature type="transmembrane region" description="Helical" evidence="7">
    <location>
        <begin position="362"/>
        <end position="389"/>
    </location>
</feature>
<feature type="transmembrane region" description="Helical" evidence="7">
    <location>
        <begin position="401"/>
        <end position="422"/>
    </location>
</feature>
<evidence type="ECO:0000259" key="9">
    <source>
        <dbReference type="Pfam" id="PF07662"/>
    </source>
</evidence>
<comment type="subcellular location">
    <subcellularLocation>
        <location evidence="1">Cell membrane</location>
        <topology evidence="1">Multi-pass membrane protein</topology>
    </subcellularLocation>
</comment>
<keyword evidence="12" id="KW-1185">Reference proteome</keyword>
<dbReference type="Pfam" id="PF07670">
    <property type="entry name" value="Gate"/>
    <property type="match status" value="1"/>
</dbReference>
<dbReference type="Proteomes" id="UP000583556">
    <property type="component" value="Unassembled WGS sequence"/>
</dbReference>
<name>A0A7Y0GBY3_9SPHN</name>
<evidence type="ECO:0000256" key="5">
    <source>
        <dbReference type="ARBA" id="ARBA00022989"/>
    </source>
</evidence>
<evidence type="ECO:0000256" key="3">
    <source>
        <dbReference type="ARBA" id="ARBA00022475"/>
    </source>
</evidence>
<dbReference type="GO" id="GO:0015293">
    <property type="term" value="F:symporter activity"/>
    <property type="evidence" value="ECO:0007669"/>
    <property type="project" value="TreeGrafter"/>
</dbReference>
<feature type="domain" description="Concentrative nucleoside transporter N-terminal" evidence="8">
    <location>
        <begin position="11"/>
        <end position="85"/>
    </location>
</feature>
<evidence type="ECO:0000259" key="10">
    <source>
        <dbReference type="Pfam" id="PF07670"/>
    </source>
</evidence>
<dbReference type="EMBL" id="JABBGM010000011">
    <property type="protein sequence ID" value="NML95633.1"/>
    <property type="molecule type" value="Genomic_DNA"/>
</dbReference>
<organism evidence="11 12">
    <name type="scientific">Novosphingobium olei</name>
    <dbReference type="NCBI Taxonomy" id="2728851"/>
    <lineage>
        <taxon>Bacteria</taxon>
        <taxon>Pseudomonadati</taxon>
        <taxon>Pseudomonadota</taxon>
        <taxon>Alphaproteobacteria</taxon>
        <taxon>Sphingomonadales</taxon>
        <taxon>Sphingomonadaceae</taxon>
        <taxon>Novosphingobium</taxon>
    </lineage>
</organism>
<accession>A0A7Y0GBY3</accession>
<keyword evidence="6 7" id="KW-0472">Membrane</keyword>
<evidence type="ECO:0000259" key="8">
    <source>
        <dbReference type="Pfam" id="PF01773"/>
    </source>
</evidence>
<feature type="transmembrane region" description="Helical" evidence="7">
    <location>
        <begin position="180"/>
        <end position="199"/>
    </location>
</feature>
<feature type="transmembrane region" description="Helical" evidence="7">
    <location>
        <begin position="6"/>
        <end position="23"/>
    </location>
</feature>
<feature type="transmembrane region" description="Helical" evidence="7">
    <location>
        <begin position="211"/>
        <end position="233"/>
    </location>
</feature>
<dbReference type="GO" id="GO:0005886">
    <property type="term" value="C:plasma membrane"/>
    <property type="evidence" value="ECO:0007669"/>
    <property type="project" value="UniProtKB-SubCell"/>
</dbReference>
<dbReference type="Pfam" id="PF01773">
    <property type="entry name" value="Nucleos_tra2_N"/>
    <property type="match status" value="1"/>
</dbReference>
<feature type="domain" description="Concentrative nucleoside transporter C-terminal" evidence="9">
    <location>
        <begin position="213"/>
        <end position="417"/>
    </location>
</feature>
<feature type="transmembrane region" description="Helical" evidence="7">
    <location>
        <begin position="35"/>
        <end position="57"/>
    </location>
</feature>
<dbReference type="PANTHER" id="PTHR10590:SF4">
    <property type="entry name" value="SOLUTE CARRIER FAMILY 28 MEMBER 3"/>
    <property type="match status" value="1"/>
</dbReference>
<keyword evidence="3" id="KW-1003">Cell membrane</keyword>
<evidence type="ECO:0000256" key="1">
    <source>
        <dbReference type="ARBA" id="ARBA00004651"/>
    </source>
</evidence>
<feature type="transmembrane region" description="Helical" evidence="7">
    <location>
        <begin position="265"/>
        <end position="285"/>
    </location>
</feature>
<dbReference type="InterPro" id="IPR011657">
    <property type="entry name" value="CNT_C_dom"/>
</dbReference>
<feature type="domain" description="Nucleoside transporter/FeoB GTPase Gate" evidence="10">
    <location>
        <begin position="105"/>
        <end position="204"/>
    </location>
</feature>
<dbReference type="PANTHER" id="PTHR10590">
    <property type="entry name" value="SODIUM/NUCLEOSIDE COTRANSPORTER"/>
    <property type="match status" value="1"/>
</dbReference>
<feature type="transmembrane region" description="Helical" evidence="7">
    <location>
        <begin position="102"/>
        <end position="123"/>
    </location>
</feature>
<keyword evidence="4 7" id="KW-0812">Transmembrane</keyword>
<dbReference type="GO" id="GO:0005337">
    <property type="term" value="F:nucleoside transmembrane transporter activity"/>
    <property type="evidence" value="ECO:0007669"/>
    <property type="project" value="InterPro"/>
</dbReference>
<dbReference type="RefSeq" id="WP_169494838.1">
    <property type="nucleotide sequence ID" value="NZ_JABBGM010000011.1"/>
</dbReference>
<keyword evidence="5 7" id="KW-1133">Transmembrane helix</keyword>
<dbReference type="Pfam" id="PF07662">
    <property type="entry name" value="Nucleos_tra2_C"/>
    <property type="match status" value="1"/>
</dbReference>
<evidence type="ECO:0000256" key="7">
    <source>
        <dbReference type="SAM" id="Phobius"/>
    </source>
</evidence>